<dbReference type="NCBIfam" id="NF002881">
    <property type="entry name" value="PRK03343.1"/>
    <property type="match status" value="1"/>
</dbReference>
<dbReference type="Proteomes" id="UP000248724">
    <property type="component" value="Unassembled WGS sequence"/>
</dbReference>
<comment type="pathway">
    <text evidence="3 11">Carbohydrate degradation; pentose phosphate pathway; D-glyceraldehyde 3-phosphate and beta-D-fructose 6-phosphate from D-ribose 5-phosphate and D-xylulose 5-phosphate (non-oxidative stage): step 2/3.</text>
</comment>
<feature type="active site" description="Schiff-base intermediate with substrate" evidence="11">
    <location>
        <position position="139"/>
    </location>
</feature>
<dbReference type="Gene3D" id="3.20.20.70">
    <property type="entry name" value="Aldolase class I"/>
    <property type="match status" value="1"/>
</dbReference>
<dbReference type="SUPFAM" id="SSF51569">
    <property type="entry name" value="Aldolase"/>
    <property type="match status" value="1"/>
</dbReference>
<evidence type="ECO:0000256" key="5">
    <source>
        <dbReference type="ARBA" id="ARBA00013151"/>
    </source>
</evidence>
<proteinExistence type="inferred from homology"/>
<evidence type="ECO:0000313" key="12">
    <source>
        <dbReference type="EMBL" id="PZR79805.1"/>
    </source>
</evidence>
<dbReference type="GO" id="GO:0006098">
    <property type="term" value="P:pentose-phosphate shunt"/>
    <property type="evidence" value="ECO:0007669"/>
    <property type="project" value="UniProtKB-UniRule"/>
</dbReference>
<evidence type="ECO:0000313" key="13">
    <source>
        <dbReference type="Proteomes" id="UP000248724"/>
    </source>
</evidence>
<dbReference type="CDD" id="cd00955">
    <property type="entry name" value="Transaldolase_like"/>
    <property type="match status" value="1"/>
</dbReference>
<evidence type="ECO:0000256" key="4">
    <source>
        <dbReference type="ARBA" id="ARBA00008426"/>
    </source>
</evidence>
<evidence type="ECO:0000256" key="8">
    <source>
        <dbReference type="ARBA" id="ARBA00023126"/>
    </source>
</evidence>
<dbReference type="GO" id="GO:0004801">
    <property type="term" value="F:transaldolase activity"/>
    <property type="evidence" value="ECO:0007669"/>
    <property type="project" value="UniProtKB-UniRule"/>
</dbReference>
<dbReference type="PANTHER" id="PTHR10683:SF31">
    <property type="entry name" value="TRANSALDOLASE"/>
    <property type="match status" value="1"/>
</dbReference>
<dbReference type="AlphaFoldDB" id="A0A2W5ZAH9"/>
<dbReference type="UniPathway" id="UPA00115">
    <property type="reaction ID" value="UER00414"/>
</dbReference>
<sequence length="363" mass="38683">MNPAQRLHEVGQSLWLDNITRGLLTSGQLARYVADAAVTGLTSNPSIFDKAITGGSDYDEQARQLAAAGLDGEALFFALALDDLVKAAALFRPAWDATKGLDGWVSLEVSPRLVHDTAGSVAEAKELHDQAGTPNLFIKIPGTREGVPAIEELTFQGVPVNVTLLFSAEQYRAAADAYQRGLERRQAGGLGLDIVSVASLFVSRWDHATITELPDDLKDELGIAVAKQTYLSYREMLASQRWQDLAAQGARPQRLLFASTGTKDPAKPDTYYIEALAAPDTINTIPPATLEAFVDHGTVGEMLPPDGGNADSVIARVEAAGVDVLALAEKLQTDGGVAFEKAWDDLLQSLSSKSAQLTATAGR</sequence>
<dbReference type="HAMAP" id="MF_00493">
    <property type="entry name" value="Transaldolase_2"/>
    <property type="match status" value="1"/>
</dbReference>
<name>A0A2W5ZAH9_9BACT</name>
<keyword evidence="8 11" id="KW-0570">Pentose shunt</keyword>
<dbReference type="InterPro" id="IPR004732">
    <property type="entry name" value="Transaldolase_2"/>
</dbReference>
<comment type="function">
    <text evidence="1 11">Transaldolase is important for the balance of metabolites in the pentose-phosphate pathway.</text>
</comment>
<evidence type="ECO:0000256" key="2">
    <source>
        <dbReference type="ARBA" id="ARBA00004496"/>
    </source>
</evidence>
<dbReference type="PROSITE" id="PS00958">
    <property type="entry name" value="TRANSALDOLASE_2"/>
    <property type="match status" value="1"/>
</dbReference>
<comment type="similarity">
    <text evidence="4 11">Belongs to the transaldolase family. Type 2 subfamily.</text>
</comment>
<dbReference type="InterPro" id="IPR001585">
    <property type="entry name" value="TAL/FSA"/>
</dbReference>
<evidence type="ECO:0000256" key="11">
    <source>
        <dbReference type="HAMAP-Rule" id="MF_00493"/>
    </source>
</evidence>
<comment type="catalytic activity">
    <reaction evidence="10 11">
        <text>D-sedoheptulose 7-phosphate + D-glyceraldehyde 3-phosphate = D-erythrose 4-phosphate + beta-D-fructose 6-phosphate</text>
        <dbReference type="Rhea" id="RHEA:17053"/>
        <dbReference type="ChEBI" id="CHEBI:16897"/>
        <dbReference type="ChEBI" id="CHEBI:57483"/>
        <dbReference type="ChEBI" id="CHEBI:57634"/>
        <dbReference type="ChEBI" id="CHEBI:59776"/>
        <dbReference type="EC" id="2.2.1.2"/>
    </reaction>
</comment>
<evidence type="ECO:0000256" key="9">
    <source>
        <dbReference type="ARBA" id="ARBA00023270"/>
    </source>
</evidence>
<dbReference type="Pfam" id="PF00923">
    <property type="entry name" value="TAL_FSA"/>
    <property type="match status" value="1"/>
</dbReference>
<evidence type="ECO:0000256" key="3">
    <source>
        <dbReference type="ARBA" id="ARBA00004857"/>
    </source>
</evidence>
<evidence type="ECO:0000256" key="6">
    <source>
        <dbReference type="ARBA" id="ARBA00022490"/>
    </source>
</evidence>
<keyword evidence="6 11" id="KW-0963">Cytoplasm</keyword>
<dbReference type="EMBL" id="QHBU01000189">
    <property type="protein sequence ID" value="PZR79805.1"/>
    <property type="molecule type" value="Genomic_DNA"/>
</dbReference>
<comment type="caution">
    <text evidence="12">The sequence shown here is derived from an EMBL/GenBank/DDBJ whole genome shotgun (WGS) entry which is preliminary data.</text>
</comment>
<dbReference type="InterPro" id="IPR013785">
    <property type="entry name" value="Aldolase_TIM"/>
</dbReference>
<dbReference type="PIRSF" id="PIRSF036915">
    <property type="entry name" value="Trnald_Bac_Plnt"/>
    <property type="match status" value="1"/>
</dbReference>
<gene>
    <name evidence="11 12" type="primary">tal</name>
    <name evidence="12" type="ORF">DLM65_09755</name>
</gene>
<accession>A0A2W5ZAH9</accession>
<evidence type="ECO:0000256" key="10">
    <source>
        <dbReference type="ARBA" id="ARBA00048810"/>
    </source>
</evidence>
<dbReference type="GO" id="GO:0005737">
    <property type="term" value="C:cytoplasm"/>
    <property type="evidence" value="ECO:0007669"/>
    <property type="project" value="UniProtKB-SubCell"/>
</dbReference>
<organism evidence="12 13">
    <name type="scientific">Candidatus Aeolococcus gillhamiae</name>
    <dbReference type="NCBI Taxonomy" id="3127015"/>
    <lineage>
        <taxon>Bacteria</taxon>
        <taxon>Bacillati</taxon>
        <taxon>Candidatus Dormiibacterota</taxon>
        <taxon>Candidatus Dormibacteria</taxon>
        <taxon>Candidatus Aeolococcales</taxon>
        <taxon>Candidatus Aeolococcaceae</taxon>
        <taxon>Candidatus Aeolococcus</taxon>
    </lineage>
</organism>
<dbReference type="NCBIfam" id="TIGR00876">
    <property type="entry name" value="tal_mycobact"/>
    <property type="match status" value="1"/>
</dbReference>
<evidence type="ECO:0000256" key="1">
    <source>
        <dbReference type="ARBA" id="ARBA00003518"/>
    </source>
</evidence>
<dbReference type="GO" id="GO:0005975">
    <property type="term" value="P:carbohydrate metabolic process"/>
    <property type="evidence" value="ECO:0007669"/>
    <property type="project" value="InterPro"/>
</dbReference>
<reference evidence="12 13" key="1">
    <citation type="journal article" date="2017" name="Nature">
        <title>Atmospheric trace gases support primary production in Antarctic desert surface soil.</title>
        <authorList>
            <person name="Ji M."/>
            <person name="Greening C."/>
            <person name="Vanwonterghem I."/>
            <person name="Carere C.R."/>
            <person name="Bay S.K."/>
            <person name="Steen J.A."/>
            <person name="Montgomery K."/>
            <person name="Lines T."/>
            <person name="Beardall J."/>
            <person name="van Dorst J."/>
            <person name="Snape I."/>
            <person name="Stott M.B."/>
            <person name="Hugenholtz P."/>
            <person name="Ferrari B.C."/>
        </authorList>
    </citation>
    <scope>NUCLEOTIDE SEQUENCE [LARGE SCALE GENOMIC DNA]</scope>
    <source>
        <strain evidence="12">RRmetagenome_bin12</strain>
    </source>
</reference>
<comment type="subcellular location">
    <subcellularLocation>
        <location evidence="2 11">Cytoplasm</location>
    </subcellularLocation>
</comment>
<evidence type="ECO:0000256" key="7">
    <source>
        <dbReference type="ARBA" id="ARBA00022679"/>
    </source>
</evidence>
<keyword evidence="9 11" id="KW-0704">Schiff base</keyword>
<dbReference type="PANTHER" id="PTHR10683">
    <property type="entry name" value="TRANSALDOLASE"/>
    <property type="match status" value="1"/>
</dbReference>
<dbReference type="InterPro" id="IPR018225">
    <property type="entry name" value="Transaldolase_AS"/>
</dbReference>
<dbReference type="EC" id="2.2.1.2" evidence="5 11"/>
<protein>
    <recommendedName>
        <fullName evidence="5 11">Transaldolase</fullName>
        <ecNumber evidence="5 11">2.2.1.2</ecNumber>
    </recommendedName>
</protein>
<keyword evidence="7 11" id="KW-0808">Transferase</keyword>